<gene>
    <name evidence="1" type="ORF">L2749_00210</name>
</gene>
<proteinExistence type="predicted"/>
<keyword evidence="2" id="KW-1185">Reference proteome</keyword>
<name>A0A9X1Z4W4_9GAMM</name>
<dbReference type="Proteomes" id="UP001139408">
    <property type="component" value="Unassembled WGS sequence"/>
</dbReference>
<dbReference type="RefSeq" id="WP_188923527.1">
    <property type="nucleotide sequence ID" value="NZ_BMQI01000001.1"/>
</dbReference>
<comment type="caution">
    <text evidence="1">The sequence shown here is derived from an EMBL/GenBank/DDBJ whole genome shotgun (WGS) entry which is preliminary data.</text>
</comment>
<dbReference type="AlphaFoldDB" id="A0A9X1Z4W4"/>
<accession>A0A9X1Z4W4</accession>
<protein>
    <submittedName>
        <fullName evidence="1">Uncharacterized protein</fullName>
    </submittedName>
</protein>
<evidence type="ECO:0000313" key="2">
    <source>
        <dbReference type="Proteomes" id="UP001139408"/>
    </source>
</evidence>
<reference evidence="1" key="1">
    <citation type="submission" date="2022-01" db="EMBL/GenBank/DDBJ databases">
        <title>Whole genome-based taxonomy of the Shewanellaceae.</title>
        <authorList>
            <person name="Martin-Rodriguez A.J."/>
        </authorList>
    </citation>
    <scope>NUCLEOTIDE SEQUENCE</scope>
    <source>
        <strain evidence="1">DSM 23803</strain>
    </source>
</reference>
<evidence type="ECO:0000313" key="1">
    <source>
        <dbReference type="EMBL" id="MCL1103694.1"/>
    </source>
</evidence>
<organism evidence="1 2">
    <name type="scientific">Shewanella algicola</name>
    <dbReference type="NCBI Taxonomy" id="640633"/>
    <lineage>
        <taxon>Bacteria</taxon>
        <taxon>Pseudomonadati</taxon>
        <taxon>Pseudomonadota</taxon>
        <taxon>Gammaproteobacteria</taxon>
        <taxon>Alteromonadales</taxon>
        <taxon>Shewanellaceae</taxon>
        <taxon>Shewanella</taxon>
    </lineage>
</organism>
<sequence>MNATNAVAQNSDLIEYYYVKQHMSGDQVAAQLGLSQYQVKKYLREHGMARSRTEATSKAAHTLRQKAANNALSAYDMQELRECRVSTLALSLMHKPQQLV</sequence>
<dbReference type="EMBL" id="JAKILJ010000001">
    <property type="protein sequence ID" value="MCL1103694.1"/>
    <property type="molecule type" value="Genomic_DNA"/>
</dbReference>